<dbReference type="EMBL" id="LODT01000020">
    <property type="protein sequence ID" value="KYQ99828.1"/>
    <property type="molecule type" value="Genomic_DNA"/>
</dbReference>
<dbReference type="SMART" id="SM00367">
    <property type="entry name" value="LRR_CC"/>
    <property type="match status" value="5"/>
</dbReference>
<evidence type="ECO:0000256" key="1">
    <source>
        <dbReference type="SAM" id="MobiDB-lite"/>
    </source>
</evidence>
<dbReference type="InterPro" id="IPR057207">
    <property type="entry name" value="FBXL15_LRR"/>
</dbReference>
<accession>A0A152A0V2</accession>
<dbReference type="InParanoid" id="A0A152A0V2"/>
<evidence type="ECO:0000259" key="2">
    <source>
        <dbReference type="Pfam" id="PF25372"/>
    </source>
</evidence>
<comment type="caution">
    <text evidence="3">The sequence shown here is derived from an EMBL/GenBank/DDBJ whole genome shotgun (WGS) entry which is preliminary data.</text>
</comment>
<feature type="region of interest" description="Disordered" evidence="1">
    <location>
        <begin position="86"/>
        <end position="158"/>
    </location>
</feature>
<dbReference type="Proteomes" id="UP000076078">
    <property type="component" value="Unassembled WGS sequence"/>
</dbReference>
<evidence type="ECO:0000313" key="4">
    <source>
        <dbReference type="Proteomes" id="UP000076078"/>
    </source>
</evidence>
<dbReference type="InterPro" id="IPR032675">
    <property type="entry name" value="LRR_dom_sf"/>
</dbReference>
<dbReference type="STRING" id="361077.A0A152A0V2"/>
<sequence>MGNENDIPTLKQLCFNYLLRNHDKIPKKVLQIYEITDIREEFISLAKRKHLVDDQFFKIFGEIFILSNSNIIHNIQNTNNFSQNLQNTTTTNNSSSPVTNQNSIASINSNNNGGGSNSFDDDNNNHLEQSNIDSLSPNNNNNVNNNISDNLTNNSNNSSNNSITSLNLELEQIKDIDLSGLPRITDISIQNLAQYNHLQNLELSFCTGVSSDFLKHLAQNRKIQLQYLNLYYTNINDQTIASVATHYPNIKSLLVGGCQLLTDQCVKSLLKLQNLHHLDVSHCKKLTTSAIKTLALPQLQLLNASWCIEVSSSDATYYKVAKGCPKLTCLQIAASNVSEYQLAKILQESKNLISLDISYCGIAITSVDSKVFKYLNNIQQLILAGCQFKEPILRKILEQTPNLRELDLSSQTALPWSLVDWIIKDSKLLTHLRLLNFSFSKFDRFDQDAFSMVQSLTVYLPSL</sequence>
<dbReference type="GO" id="GO:0031146">
    <property type="term" value="P:SCF-dependent proteasomal ubiquitin-dependent protein catabolic process"/>
    <property type="evidence" value="ECO:0007669"/>
    <property type="project" value="TreeGrafter"/>
</dbReference>
<organism evidence="3 4">
    <name type="scientific">Tieghemostelium lacteum</name>
    <name type="common">Slime mold</name>
    <name type="synonym">Dictyostelium lacteum</name>
    <dbReference type="NCBI Taxonomy" id="361077"/>
    <lineage>
        <taxon>Eukaryota</taxon>
        <taxon>Amoebozoa</taxon>
        <taxon>Evosea</taxon>
        <taxon>Eumycetozoa</taxon>
        <taxon>Dictyostelia</taxon>
        <taxon>Dictyosteliales</taxon>
        <taxon>Raperosteliaceae</taxon>
        <taxon>Tieghemostelium</taxon>
    </lineage>
</organism>
<dbReference type="Pfam" id="PF25372">
    <property type="entry name" value="DUF7885"/>
    <property type="match status" value="1"/>
</dbReference>
<dbReference type="PANTHER" id="PTHR13318">
    <property type="entry name" value="PARTNER OF PAIRED, ISOFORM B-RELATED"/>
    <property type="match status" value="1"/>
</dbReference>
<feature type="domain" description="F-box/LRR-repeat protein 15-like leucin rich repeat" evidence="2">
    <location>
        <begin position="169"/>
        <end position="300"/>
    </location>
</feature>
<reference evidence="3 4" key="1">
    <citation type="submission" date="2015-12" db="EMBL/GenBank/DDBJ databases">
        <title>Dictyostelia acquired genes for synthesis and detection of signals that induce cell-type specialization by lateral gene transfer from prokaryotes.</title>
        <authorList>
            <person name="Gloeckner G."/>
            <person name="Schaap P."/>
        </authorList>
    </citation>
    <scope>NUCLEOTIDE SEQUENCE [LARGE SCALE GENOMIC DNA]</scope>
    <source>
        <strain evidence="3 4">TK</strain>
    </source>
</reference>
<feature type="compositionally biased region" description="Low complexity" evidence="1">
    <location>
        <begin position="86"/>
        <end position="111"/>
    </location>
</feature>
<protein>
    <recommendedName>
        <fullName evidence="2">F-box/LRR-repeat protein 15-like leucin rich repeat domain-containing protein</fullName>
    </recommendedName>
</protein>
<feature type="compositionally biased region" description="Low complexity" evidence="1">
    <location>
        <begin position="130"/>
        <end position="158"/>
    </location>
</feature>
<dbReference type="GO" id="GO:0019005">
    <property type="term" value="C:SCF ubiquitin ligase complex"/>
    <property type="evidence" value="ECO:0007669"/>
    <property type="project" value="TreeGrafter"/>
</dbReference>
<proteinExistence type="predicted"/>
<gene>
    <name evidence="3" type="ORF">DLAC_03780</name>
</gene>
<evidence type="ECO:0000313" key="3">
    <source>
        <dbReference type="EMBL" id="KYQ99828.1"/>
    </source>
</evidence>
<keyword evidence="4" id="KW-1185">Reference proteome</keyword>
<dbReference type="Gene3D" id="3.80.10.10">
    <property type="entry name" value="Ribonuclease Inhibitor"/>
    <property type="match status" value="2"/>
</dbReference>
<dbReference type="AlphaFoldDB" id="A0A152A0V2"/>
<dbReference type="InterPro" id="IPR006553">
    <property type="entry name" value="Leu-rich_rpt_Cys-con_subtyp"/>
</dbReference>
<name>A0A152A0V2_TIELA</name>
<dbReference type="OrthoDB" id="2585512at2759"/>
<dbReference type="SUPFAM" id="SSF52047">
    <property type="entry name" value="RNI-like"/>
    <property type="match status" value="2"/>
</dbReference>
<dbReference type="OMA" id="AGCQFKE"/>